<feature type="region of interest" description="Disordered" evidence="1">
    <location>
        <begin position="364"/>
        <end position="460"/>
    </location>
</feature>
<sequence length="476" mass="52139">MRHLLSPAFRRTQRAAEQNTKISTTSESQQQNDPFSNDASACSVVCTSNRMSFALPSVPSSSLLLEELLKLWPSETGDTIESVNCTGDSRQRRSVAILLDSSAWCQDLPASQDPSSPPADSYPGRDPAQLSTPVNKARTPVPSLTFSQESAYSRFSQEDHSSATSIMSPLDLGARRSVPQSPCPVKTTAIRQGDNEMVDPYYKPPQTRGTRNAVLAYDDATPFEVSYINPWTHGCVSAVDPKVQPRNIASGPQETSYIEWDDEEDEHKLRIPTALSRIRKSLADLRAADRFISGANSGRKASTKSQDSVKDTVASIPRPVTAAGSVSNVKDRSPTNFTYAAPYQSLYLEKSLPPLPHEQIMTTSTEAAWERSPKRRSTESMAKKCSRSLASSANSTSGHMRTIHSELESAGPTSPVAFHHSFTSYDQSPKSASSPNLTRMESFDGPYLKTDKTDEKPSITLMDKWLNGPLGARNEK</sequence>
<dbReference type="OrthoDB" id="4161826at2759"/>
<dbReference type="EMBL" id="KN847334">
    <property type="protein sequence ID" value="KIW45565.1"/>
    <property type="molecule type" value="Genomic_DNA"/>
</dbReference>
<dbReference type="Proteomes" id="UP000053342">
    <property type="component" value="Unassembled WGS sequence"/>
</dbReference>
<accession>A0A0D2DSX8</accession>
<dbReference type="VEuPathDB" id="FungiDB:PV06_03946"/>
<feature type="region of interest" description="Disordered" evidence="1">
    <location>
        <begin position="107"/>
        <end position="140"/>
    </location>
</feature>
<dbReference type="HOGENOM" id="CLU_576221_0_0_1"/>
<feature type="region of interest" description="Disordered" evidence="1">
    <location>
        <begin position="1"/>
        <end position="39"/>
    </location>
</feature>
<organism evidence="2 3">
    <name type="scientific">Exophiala oligosperma</name>
    <dbReference type="NCBI Taxonomy" id="215243"/>
    <lineage>
        <taxon>Eukaryota</taxon>
        <taxon>Fungi</taxon>
        <taxon>Dikarya</taxon>
        <taxon>Ascomycota</taxon>
        <taxon>Pezizomycotina</taxon>
        <taxon>Eurotiomycetes</taxon>
        <taxon>Chaetothyriomycetidae</taxon>
        <taxon>Chaetothyriales</taxon>
        <taxon>Herpotrichiellaceae</taxon>
        <taxon>Exophiala</taxon>
    </lineage>
</organism>
<feature type="compositionally biased region" description="Low complexity" evidence="1">
    <location>
        <begin position="387"/>
        <end position="397"/>
    </location>
</feature>
<feature type="compositionally biased region" description="Low complexity" evidence="1">
    <location>
        <begin position="109"/>
        <end position="121"/>
    </location>
</feature>
<dbReference type="GeneID" id="27356020"/>
<protein>
    <submittedName>
        <fullName evidence="2">Uncharacterized protein</fullName>
    </submittedName>
</protein>
<name>A0A0D2DSX8_9EURO</name>
<dbReference type="RefSeq" id="XP_016265781.1">
    <property type="nucleotide sequence ID" value="XM_016404776.1"/>
</dbReference>
<keyword evidence="3" id="KW-1185">Reference proteome</keyword>
<feature type="compositionally biased region" description="Polar residues" evidence="1">
    <location>
        <begin position="15"/>
        <end position="39"/>
    </location>
</feature>
<gene>
    <name evidence="2" type="ORF">PV06_03946</name>
</gene>
<dbReference type="AlphaFoldDB" id="A0A0D2DSX8"/>
<evidence type="ECO:0000313" key="2">
    <source>
        <dbReference type="EMBL" id="KIW45565.1"/>
    </source>
</evidence>
<feature type="compositionally biased region" description="Polar residues" evidence="1">
    <location>
        <begin position="421"/>
        <end position="439"/>
    </location>
</feature>
<reference evidence="2 3" key="1">
    <citation type="submission" date="2015-01" db="EMBL/GenBank/DDBJ databases">
        <title>The Genome Sequence of Exophiala oligosperma CBS72588.</title>
        <authorList>
            <consortium name="The Broad Institute Genomics Platform"/>
            <person name="Cuomo C."/>
            <person name="de Hoog S."/>
            <person name="Gorbushina A."/>
            <person name="Stielow B."/>
            <person name="Teixiera M."/>
            <person name="Abouelleil A."/>
            <person name="Chapman S.B."/>
            <person name="Priest M."/>
            <person name="Young S.K."/>
            <person name="Wortman J."/>
            <person name="Nusbaum C."/>
            <person name="Birren B."/>
        </authorList>
    </citation>
    <scope>NUCLEOTIDE SEQUENCE [LARGE SCALE GENOMIC DNA]</scope>
    <source>
        <strain evidence="2 3">CBS 72588</strain>
    </source>
</reference>
<proteinExistence type="predicted"/>
<feature type="compositionally biased region" description="Basic and acidic residues" evidence="1">
    <location>
        <begin position="368"/>
        <end position="382"/>
    </location>
</feature>
<evidence type="ECO:0000313" key="3">
    <source>
        <dbReference type="Proteomes" id="UP000053342"/>
    </source>
</evidence>
<evidence type="ECO:0000256" key="1">
    <source>
        <dbReference type="SAM" id="MobiDB-lite"/>
    </source>
</evidence>